<dbReference type="Pfam" id="PF07845">
    <property type="entry name" value="DUF1636"/>
    <property type="match status" value="1"/>
</dbReference>
<dbReference type="RefSeq" id="WP_194046314.1">
    <property type="nucleotide sequence ID" value="NZ_JADEXF010000672.1"/>
</dbReference>
<gene>
    <name evidence="1" type="ORF">IQ229_18765</name>
</gene>
<dbReference type="Proteomes" id="UP000647836">
    <property type="component" value="Unassembled WGS sequence"/>
</dbReference>
<sequence>MPKNVIFVCESCHSSSAEVPEKPPFDSTTLLEQINTLCTEKSLNNEVEIHPVGCLWACNSGCVVSVASLDKPTYLFVNLTPGETAAALLDFMQLYIKSAKGTVVWKQIPELLQSAIFAQIPPVVSNETPSNSD</sequence>
<protein>
    <submittedName>
        <fullName evidence="1">DUF1636 family protein</fullName>
    </submittedName>
</protein>
<organism evidence="1 2">
    <name type="scientific">Nostoc cf. edaphicum LEGE 07299</name>
    <dbReference type="NCBI Taxonomy" id="2777974"/>
    <lineage>
        <taxon>Bacteria</taxon>
        <taxon>Bacillati</taxon>
        <taxon>Cyanobacteriota</taxon>
        <taxon>Cyanophyceae</taxon>
        <taxon>Nostocales</taxon>
        <taxon>Nostocaceae</taxon>
        <taxon>Nostoc</taxon>
    </lineage>
</organism>
<name>A0ABR9U2Q5_9NOSO</name>
<reference evidence="1 2" key="1">
    <citation type="submission" date="2020-10" db="EMBL/GenBank/DDBJ databases">
        <authorList>
            <person name="Castelo-Branco R."/>
            <person name="Eusebio N."/>
            <person name="Adriana R."/>
            <person name="Vieira A."/>
            <person name="Brugerolle De Fraissinette N."/>
            <person name="Rezende De Castro R."/>
            <person name="Schneider M.P."/>
            <person name="Vasconcelos V."/>
            <person name="Leao P.N."/>
        </authorList>
    </citation>
    <scope>NUCLEOTIDE SEQUENCE [LARGE SCALE GENOMIC DNA]</scope>
    <source>
        <strain evidence="1 2">LEGE 07299</strain>
    </source>
</reference>
<dbReference type="EMBL" id="JADEXF010000672">
    <property type="protein sequence ID" value="MBE9106893.1"/>
    <property type="molecule type" value="Genomic_DNA"/>
</dbReference>
<accession>A0ABR9U2Q5</accession>
<comment type="caution">
    <text evidence="1">The sequence shown here is derived from an EMBL/GenBank/DDBJ whole genome shotgun (WGS) entry which is preliminary data.</text>
</comment>
<dbReference type="InterPro" id="IPR012863">
    <property type="entry name" value="DUF1636"/>
</dbReference>
<evidence type="ECO:0000313" key="1">
    <source>
        <dbReference type="EMBL" id="MBE9106893.1"/>
    </source>
</evidence>
<evidence type="ECO:0000313" key="2">
    <source>
        <dbReference type="Proteomes" id="UP000647836"/>
    </source>
</evidence>
<dbReference type="Gene3D" id="3.40.30.10">
    <property type="entry name" value="Glutaredoxin"/>
    <property type="match status" value="1"/>
</dbReference>
<proteinExistence type="predicted"/>
<keyword evidence="2" id="KW-1185">Reference proteome</keyword>